<evidence type="ECO:0000256" key="1">
    <source>
        <dbReference type="ARBA" id="ARBA00010088"/>
    </source>
</evidence>
<dbReference type="RefSeq" id="WP_311641127.1">
    <property type="nucleotide sequence ID" value="NZ_JAVRFA010000002.1"/>
</dbReference>
<keyword evidence="3 5" id="KW-0378">Hydrolase</keyword>
<gene>
    <name evidence="5" type="ORF">RM705_03045</name>
</gene>
<evidence type="ECO:0000256" key="3">
    <source>
        <dbReference type="ARBA" id="ARBA00022801"/>
    </source>
</evidence>
<dbReference type="PANTHER" id="PTHR21661:SF35">
    <property type="entry name" value="EPOXIDE HYDROLASE"/>
    <property type="match status" value="1"/>
</dbReference>
<proteinExistence type="inferred from homology"/>
<dbReference type="GO" id="GO:0016787">
    <property type="term" value="F:hydrolase activity"/>
    <property type="evidence" value="ECO:0007669"/>
    <property type="project" value="UniProtKB-KW"/>
</dbReference>
<reference evidence="6" key="1">
    <citation type="submission" date="2023-07" db="EMBL/GenBank/DDBJ databases">
        <title>30 novel species of actinomycetes from the DSMZ collection.</title>
        <authorList>
            <person name="Nouioui I."/>
        </authorList>
    </citation>
    <scope>NUCLEOTIDE SEQUENCE [LARGE SCALE GENOMIC DNA]</scope>
    <source>
        <strain evidence="6">DSM 41636</strain>
    </source>
</reference>
<dbReference type="Gene3D" id="3.40.50.1820">
    <property type="entry name" value="alpha/beta hydrolase"/>
    <property type="match status" value="1"/>
</dbReference>
<keyword evidence="6" id="KW-1185">Reference proteome</keyword>
<keyword evidence="2" id="KW-0058">Aromatic hydrocarbons catabolism</keyword>
<dbReference type="Pfam" id="PF06441">
    <property type="entry name" value="EHN"/>
    <property type="match status" value="1"/>
</dbReference>
<comment type="caution">
    <text evidence="5">The sequence shown here is derived from an EMBL/GenBank/DDBJ whole genome shotgun (WGS) entry which is preliminary data.</text>
</comment>
<dbReference type="InterPro" id="IPR010497">
    <property type="entry name" value="Epoxide_hydro_N"/>
</dbReference>
<evidence type="ECO:0000259" key="4">
    <source>
        <dbReference type="Pfam" id="PF06441"/>
    </source>
</evidence>
<name>A0ABU2PRQ8_9ACTN</name>
<evidence type="ECO:0000313" key="6">
    <source>
        <dbReference type="Proteomes" id="UP001183881"/>
    </source>
</evidence>
<evidence type="ECO:0000313" key="5">
    <source>
        <dbReference type="EMBL" id="MDT0393689.1"/>
    </source>
</evidence>
<dbReference type="InterPro" id="IPR000073">
    <property type="entry name" value="AB_hydrolase_1"/>
</dbReference>
<feature type="domain" description="Epoxide hydrolase N-terminal" evidence="4">
    <location>
        <begin position="9"/>
        <end position="116"/>
    </location>
</feature>
<dbReference type="Proteomes" id="UP001183881">
    <property type="component" value="Unassembled WGS sequence"/>
</dbReference>
<comment type="similarity">
    <text evidence="1">Belongs to the peptidase S33 family.</text>
</comment>
<dbReference type="PANTHER" id="PTHR21661">
    <property type="entry name" value="EPOXIDE HYDROLASE 1-RELATED"/>
    <property type="match status" value="1"/>
</dbReference>
<accession>A0ABU2PRQ8</accession>
<dbReference type="PIRSF" id="PIRSF001112">
    <property type="entry name" value="Epoxide_hydrolase"/>
    <property type="match status" value="1"/>
</dbReference>
<dbReference type="InterPro" id="IPR000639">
    <property type="entry name" value="Epox_hydrolase-like"/>
</dbReference>
<evidence type="ECO:0000256" key="2">
    <source>
        <dbReference type="ARBA" id="ARBA00022797"/>
    </source>
</evidence>
<sequence length="386" mass="42853">MNKRATPVTDFVPHTDPAVVEDLRARARATRWPDAHDGAGWSLGTDIDYLRGLVEYWADGFDFEAHRTRLAELPSHRVEIDGIGIHFLHARAEARPDGPAPMPLLLAHGWPDSSWRYRKALPLLTRPAAPTGEDAHVFDVVVPDMPGFGFSDRLTGAAPDVRAVAGMWAELMTALGYGRFAVAGGDFGAHVVRYLALDFPDRVIAVHRMDGDLPAGDPATLTQEERDWIRDSQNWQAREGAYSAVHVTKPQTAAVGLTDSPAGLAAWIVEKLQSWSDCGGDLESVYTRDEILDLLTEYWVTGTIGSSIRSYRAMVEIPADQLPRRVEVPSGFTMFPRDFKNAPRPWLERMTNLVYYSEPTSGGHFVPFEDAELYVQELRKFLGTGI</sequence>
<dbReference type="PRINTS" id="PR00111">
    <property type="entry name" value="ABHYDROLASE"/>
</dbReference>
<dbReference type="InterPro" id="IPR016292">
    <property type="entry name" value="Epoxide_hydrolase"/>
</dbReference>
<dbReference type="PRINTS" id="PR00412">
    <property type="entry name" value="EPOXHYDRLASE"/>
</dbReference>
<dbReference type="InterPro" id="IPR029058">
    <property type="entry name" value="AB_hydrolase_fold"/>
</dbReference>
<dbReference type="SUPFAM" id="SSF53474">
    <property type="entry name" value="alpha/beta-Hydrolases"/>
    <property type="match status" value="1"/>
</dbReference>
<organism evidence="5 6">
    <name type="scientific">Streptomyces edwardsiae</name>
    <dbReference type="NCBI Taxonomy" id="3075527"/>
    <lineage>
        <taxon>Bacteria</taxon>
        <taxon>Bacillati</taxon>
        <taxon>Actinomycetota</taxon>
        <taxon>Actinomycetes</taxon>
        <taxon>Kitasatosporales</taxon>
        <taxon>Streptomycetaceae</taxon>
        <taxon>Streptomyces</taxon>
    </lineage>
</organism>
<protein>
    <submittedName>
        <fullName evidence="5">Epoxide hydrolase</fullName>
    </submittedName>
</protein>
<dbReference type="EMBL" id="JAVRFA010000002">
    <property type="protein sequence ID" value="MDT0393689.1"/>
    <property type="molecule type" value="Genomic_DNA"/>
</dbReference>